<dbReference type="Proteomes" id="UP001594351">
    <property type="component" value="Unassembled WGS sequence"/>
</dbReference>
<gene>
    <name evidence="3" type="ORF">ACFL27_23190</name>
</gene>
<dbReference type="Gene3D" id="2.40.50.220">
    <property type="entry name" value="EutN/Ccml"/>
    <property type="match status" value="1"/>
</dbReference>
<dbReference type="PANTHER" id="PTHR36539">
    <property type="entry name" value="ETHANOLAMINE UTILIZATION PROTEIN EUTN"/>
    <property type="match status" value="1"/>
</dbReference>
<dbReference type="InterPro" id="IPR036677">
    <property type="entry name" value="EutN_CcmL_sf"/>
</dbReference>
<keyword evidence="4" id="KW-1185">Reference proteome</keyword>
<dbReference type="EMBL" id="JBHPBY010000426">
    <property type="protein sequence ID" value="MFC1853113.1"/>
    <property type="molecule type" value="Genomic_DNA"/>
</dbReference>
<dbReference type="SUPFAM" id="SSF159133">
    <property type="entry name" value="EutN/CcmL-like"/>
    <property type="match status" value="1"/>
</dbReference>
<dbReference type="CDD" id="cd01614">
    <property type="entry name" value="EutN_CcmL"/>
    <property type="match status" value="1"/>
</dbReference>
<evidence type="ECO:0000313" key="4">
    <source>
        <dbReference type="Proteomes" id="UP001594351"/>
    </source>
</evidence>
<evidence type="ECO:0000256" key="1">
    <source>
        <dbReference type="ARBA" id="ARBA00024322"/>
    </source>
</evidence>
<evidence type="ECO:0000256" key="2">
    <source>
        <dbReference type="ARBA" id="ARBA00024446"/>
    </source>
</evidence>
<dbReference type="Pfam" id="PF03319">
    <property type="entry name" value="EutN_CcmL"/>
    <property type="match status" value="1"/>
</dbReference>
<sequence length="98" mass="10559">MFIGRVVGVVWATRKHPSLEGAKLLLVKSLDPQTGKTKGIPLMAVDKLVDAGIGDTVLVIDEGNSARQLLDDPNAPVRTLVIGVLDCVTIEGNHYQYH</sequence>
<comment type="caution">
    <text evidence="3">The sequence shown here is derived from an EMBL/GenBank/DDBJ whole genome shotgun (WGS) entry which is preliminary data.</text>
</comment>
<proteinExistence type="predicted"/>
<keyword evidence="2" id="KW-1283">Bacterial microcompartment</keyword>
<accession>A0ABV6Z3V9</accession>
<reference evidence="3 4" key="1">
    <citation type="submission" date="2024-09" db="EMBL/GenBank/DDBJ databases">
        <title>Laminarin stimulates single cell rates of sulfate reduction while oxygen inhibits transcriptomic activity in coastal marine sediment.</title>
        <authorList>
            <person name="Lindsay M."/>
            <person name="Orcutt B."/>
            <person name="Emerson D."/>
            <person name="Stepanauskas R."/>
            <person name="D'Angelo T."/>
        </authorList>
    </citation>
    <scope>NUCLEOTIDE SEQUENCE [LARGE SCALE GENOMIC DNA]</scope>
    <source>
        <strain evidence="3">SAG AM-311-K15</strain>
    </source>
</reference>
<evidence type="ECO:0000313" key="3">
    <source>
        <dbReference type="EMBL" id="MFC1853113.1"/>
    </source>
</evidence>
<dbReference type="InterPro" id="IPR004992">
    <property type="entry name" value="EutN_CcmL"/>
</dbReference>
<dbReference type="PROSITE" id="PS51932">
    <property type="entry name" value="BMV"/>
    <property type="match status" value="1"/>
</dbReference>
<organism evidence="3 4">
    <name type="scientific">candidate division CSSED10-310 bacterium</name>
    <dbReference type="NCBI Taxonomy" id="2855610"/>
    <lineage>
        <taxon>Bacteria</taxon>
        <taxon>Bacteria division CSSED10-310</taxon>
    </lineage>
</organism>
<comment type="subcellular location">
    <subcellularLocation>
        <location evidence="1">Bacterial microcompartment</location>
    </subcellularLocation>
</comment>
<name>A0ABV6Z3V9_UNCC1</name>
<protein>
    <submittedName>
        <fullName evidence="3">EutN/CcmL family microcompartment protein</fullName>
    </submittedName>
</protein>